<feature type="domain" description="Tetratricopeptide SHNi-TPR" evidence="4">
    <location>
        <begin position="222"/>
        <end position="259"/>
    </location>
</feature>
<dbReference type="GO" id="GO:0034080">
    <property type="term" value="P:CENP-A containing chromatin assembly"/>
    <property type="evidence" value="ECO:0007669"/>
    <property type="project" value="TreeGrafter"/>
</dbReference>
<evidence type="ECO:0000313" key="6">
    <source>
        <dbReference type="Proteomes" id="UP000256690"/>
    </source>
</evidence>
<evidence type="ECO:0000313" key="5">
    <source>
        <dbReference type="EMBL" id="RDW74734.1"/>
    </source>
</evidence>
<dbReference type="Gene3D" id="1.25.40.10">
    <property type="entry name" value="Tetratricopeptide repeat domain"/>
    <property type="match status" value="1"/>
</dbReference>
<dbReference type="GO" id="GO:0005654">
    <property type="term" value="C:nucleoplasm"/>
    <property type="evidence" value="ECO:0007669"/>
    <property type="project" value="TreeGrafter"/>
</dbReference>
<feature type="region of interest" description="Disordered" evidence="3">
    <location>
        <begin position="144"/>
        <end position="177"/>
    </location>
</feature>
<feature type="compositionally biased region" description="Acidic residues" evidence="3">
    <location>
        <begin position="147"/>
        <end position="177"/>
    </location>
</feature>
<organism evidence="5 6">
    <name type="scientific">Aspergillus mulundensis</name>
    <dbReference type="NCBI Taxonomy" id="1810919"/>
    <lineage>
        <taxon>Eukaryota</taxon>
        <taxon>Fungi</taxon>
        <taxon>Dikarya</taxon>
        <taxon>Ascomycota</taxon>
        <taxon>Pezizomycotina</taxon>
        <taxon>Eurotiomycetes</taxon>
        <taxon>Eurotiomycetidae</taxon>
        <taxon>Eurotiales</taxon>
        <taxon>Aspergillaceae</taxon>
        <taxon>Aspergillus</taxon>
        <taxon>Aspergillus subgen. Nidulantes</taxon>
    </lineage>
</organism>
<keyword evidence="1" id="KW-0677">Repeat</keyword>
<dbReference type="Proteomes" id="UP000256690">
    <property type="component" value="Unassembled WGS sequence"/>
</dbReference>
<dbReference type="InterPro" id="IPR051730">
    <property type="entry name" value="NASP-like"/>
</dbReference>
<reference evidence="5 6" key="1">
    <citation type="journal article" date="2018" name="IMA Fungus">
        <title>IMA Genome-F 9: Draft genome sequence of Annulohypoxylon stygium, Aspergillus mulundensis, Berkeleyomyces basicola (syn. Thielaviopsis basicola), Ceratocystis smalleyi, two Cercospora beticola strains, Coleophoma cylindrospora, Fusarium fracticaudum, Phialophora cf. hyalina, and Morchella septimelata.</title>
        <authorList>
            <person name="Wingfield B.D."/>
            <person name="Bills G.F."/>
            <person name="Dong Y."/>
            <person name="Huang W."/>
            <person name="Nel W.J."/>
            <person name="Swalarsk-Parry B.S."/>
            <person name="Vaghefi N."/>
            <person name="Wilken P.M."/>
            <person name="An Z."/>
            <person name="de Beer Z.W."/>
            <person name="De Vos L."/>
            <person name="Chen L."/>
            <person name="Duong T.A."/>
            <person name="Gao Y."/>
            <person name="Hammerbacher A."/>
            <person name="Kikkert J.R."/>
            <person name="Li Y."/>
            <person name="Li H."/>
            <person name="Li K."/>
            <person name="Li Q."/>
            <person name="Liu X."/>
            <person name="Ma X."/>
            <person name="Naidoo K."/>
            <person name="Pethybridge S.J."/>
            <person name="Sun J."/>
            <person name="Steenkamp E.T."/>
            <person name="van der Nest M.A."/>
            <person name="van Wyk S."/>
            <person name="Wingfield M.J."/>
            <person name="Xiong C."/>
            <person name="Yue Q."/>
            <person name="Zhang X."/>
        </authorList>
    </citation>
    <scope>NUCLEOTIDE SEQUENCE [LARGE SCALE GENOMIC DNA]</scope>
    <source>
        <strain evidence="5 6">DSM 5745</strain>
    </source>
</reference>
<dbReference type="GeneID" id="38117766"/>
<evidence type="ECO:0000256" key="2">
    <source>
        <dbReference type="ARBA" id="ARBA00022803"/>
    </source>
</evidence>
<dbReference type="PANTHER" id="PTHR15081:SF1">
    <property type="entry name" value="NUCLEAR AUTOANTIGENIC SPERM PROTEIN"/>
    <property type="match status" value="1"/>
</dbReference>
<dbReference type="EMBL" id="PVWQ01000008">
    <property type="protein sequence ID" value="RDW74734.1"/>
    <property type="molecule type" value="Genomic_DNA"/>
</dbReference>
<feature type="region of interest" description="Disordered" evidence="3">
    <location>
        <begin position="84"/>
        <end position="104"/>
    </location>
</feature>
<proteinExistence type="predicted"/>
<dbReference type="InterPro" id="IPR019544">
    <property type="entry name" value="Tetratricopeptide_SHNi-TPR_dom"/>
</dbReference>
<keyword evidence="6" id="KW-1185">Reference proteome</keyword>
<feature type="region of interest" description="Disordered" evidence="3">
    <location>
        <begin position="410"/>
        <end position="454"/>
    </location>
</feature>
<dbReference type="PANTHER" id="PTHR15081">
    <property type="entry name" value="NUCLEAR AUTOANTIGENIC SPERM PROTEIN NASP -RELATED"/>
    <property type="match status" value="1"/>
</dbReference>
<dbReference type="AlphaFoldDB" id="A0A3D8RLG1"/>
<evidence type="ECO:0000256" key="3">
    <source>
        <dbReference type="SAM" id="MobiDB-lite"/>
    </source>
</evidence>
<feature type="compositionally biased region" description="Polar residues" evidence="3">
    <location>
        <begin position="418"/>
        <end position="428"/>
    </location>
</feature>
<dbReference type="Pfam" id="PF10516">
    <property type="entry name" value="SHNi-TPR"/>
    <property type="match status" value="1"/>
</dbReference>
<dbReference type="STRING" id="1810919.A0A3D8RLG1"/>
<dbReference type="InterPro" id="IPR011990">
    <property type="entry name" value="TPR-like_helical_dom_sf"/>
</dbReference>
<name>A0A3D8RLG1_9EURO</name>
<comment type="caution">
    <text evidence="5">The sequence shown here is derived from an EMBL/GenBank/DDBJ whole genome shotgun (WGS) entry which is preliminary data.</text>
</comment>
<feature type="compositionally biased region" description="Basic and acidic residues" evidence="3">
    <location>
        <begin position="437"/>
        <end position="448"/>
    </location>
</feature>
<dbReference type="OrthoDB" id="5587616at2759"/>
<keyword evidence="2" id="KW-0802">TPR repeat</keyword>
<accession>A0A3D8RLG1</accession>
<protein>
    <recommendedName>
        <fullName evidence="4">Tetratricopeptide SHNi-TPR domain-containing protein</fullName>
    </recommendedName>
</protein>
<gene>
    <name evidence="5" type="ORF">DSM5745_07396</name>
</gene>
<evidence type="ECO:0000256" key="1">
    <source>
        <dbReference type="ARBA" id="ARBA00022737"/>
    </source>
</evidence>
<evidence type="ECO:0000259" key="4">
    <source>
        <dbReference type="Pfam" id="PF10516"/>
    </source>
</evidence>
<dbReference type="GO" id="GO:0042393">
    <property type="term" value="F:histone binding"/>
    <property type="evidence" value="ECO:0007669"/>
    <property type="project" value="TreeGrafter"/>
</dbReference>
<dbReference type="GO" id="GO:0006335">
    <property type="term" value="P:DNA replication-dependent chromatin assembly"/>
    <property type="evidence" value="ECO:0007669"/>
    <property type="project" value="TreeGrafter"/>
</dbReference>
<sequence>MDARNPVELPVGDARKKLESLIKRAAAKDAIKDYNAAAELYSEATEIQAHLNGELSLENADLLFTYGKALYNVAISKSDVLGSKVAGKTQPQPVPEEKGAPVKPVPVADNLIKNAVSSSSSIQEMKPREVVSQDAGSKAYFQFTGDENFDTDSDEDDDNVAAAAEEEEEEDDDDDDFANAFEVLDLARILYHKKLNAFEEKNGKGKSTDSVPELKDIKEHLADTYDLQAEISLEGERFSDAVTDLKTALELRQSLFPMEDPSIAECHYKLSLALEFGAVKHDDESGGEIKPVKVDEEMRKEAVTQMERAIESCSVRMAQEQKKMETDDSLDEDKRTALNRRIANVKEIISDMEQRLLDLRRPPVSVEKGLEDQDENMIKGILGQIMGESDSSKQTLLDVATQNATDLSAFVKRKPASSRPSQSDNSASKRPVQGDAIKGDPKRPRVDDGDAEAN</sequence>
<dbReference type="RefSeq" id="XP_026602502.1">
    <property type="nucleotide sequence ID" value="XM_026749412.1"/>
</dbReference>